<dbReference type="Gene3D" id="3.20.20.140">
    <property type="entry name" value="Metal-dependent hydrolases"/>
    <property type="match status" value="1"/>
</dbReference>
<reference evidence="2 3" key="1">
    <citation type="submission" date="2018-11" db="EMBL/GenBank/DDBJ databases">
        <title>Novel bacteria species description.</title>
        <authorList>
            <person name="Han J.-H."/>
        </authorList>
    </citation>
    <scope>NUCLEOTIDE SEQUENCE [LARGE SCALE GENOMIC DNA]</scope>
    <source>
        <strain evidence="2 3">KCTC23259</strain>
    </source>
</reference>
<organism evidence="2 3">
    <name type="scientific">Lacihabitans soyangensis</name>
    <dbReference type="NCBI Taxonomy" id="869394"/>
    <lineage>
        <taxon>Bacteria</taxon>
        <taxon>Pseudomonadati</taxon>
        <taxon>Bacteroidota</taxon>
        <taxon>Cytophagia</taxon>
        <taxon>Cytophagales</taxon>
        <taxon>Leadbetterellaceae</taxon>
        <taxon>Lacihabitans</taxon>
    </lineage>
</organism>
<name>A0AAE3H635_9BACT</name>
<dbReference type="PANTHER" id="PTHR22642">
    <property type="entry name" value="IMIDAZOLONEPROPIONASE"/>
    <property type="match status" value="1"/>
</dbReference>
<evidence type="ECO:0000313" key="2">
    <source>
        <dbReference type="EMBL" id="MCP9764671.1"/>
    </source>
</evidence>
<dbReference type="SUPFAM" id="SSF51338">
    <property type="entry name" value="Composite domain of metallo-dependent hydrolases"/>
    <property type="match status" value="1"/>
</dbReference>
<protein>
    <submittedName>
        <fullName evidence="2">Amidohydrolase</fullName>
    </submittedName>
</protein>
<comment type="caution">
    <text evidence="2">The sequence shown here is derived from an EMBL/GenBank/DDBJ whole genome shotgun (WGS) entry which is preliminary data.</text>
</comment>
<dbReference type="CDD" id="cd01300">
    <property type="entry name" value="YtcJ_like"/>
    <property type="match status" value="1"/>
</dbReference>
<accession>A0AAE3H635</accession>
<dbReference type="PANTHER" id="PTHR22642:SF2">
    <property type="entry name" value="PROTEIN LONG AFTER FAR-RED 3"/>
    <property type="match status" value="1"/>
</dbReference>
<dbReference type="InterPro" id="IPR011059">
    <property type="entry name" value="Metal-dep_hydrolase_composite"/>
</dbReference>
<dbReference type="Gene3D" id="3.10.310.70">
    <property type="match status" value="1"/>
</dbReference>
<feature type="domain" description="Amidohydrolase 3" evidence="1">
    <location>
        <begin position="68"/>
        <end position="540"/>
    </location>
</feature>
<sequence length="543" mass="61226">MKKTLLFVFCINLVFAQKKQVDLLVHHAHVYTVDTKFSKADAFVVNDGVFLEVGNYSDLAKKYSAKSTLDLQNKPVYPGFYDPHSHFLGLGQMLSQCDLVGAKSFKEILTRLQEFRKANPNQEWLIGRGWDQNDWDVKVFPNKDDLDQIFPNVPVMLTRIDGHAMLVNSKVIQMAKISPSSKISGGDVEVVDGQLTGILIDNAMGLVKRVMPKEDEKVKRQQILAAQAESLKYGLTTVSDAGIGQDDIELMMKMHKEGSLKIRDYAMVSVGIRNVEYFTKKGIIKTDRMNVRSFKVYADGALGSRGAVLLKPYADQNSNSGFLLTSKNEMDKYFSQIYKSAYQVNTHCIGDSANRLVLDLYGKYLKGKNDRRWRIEHCQVVNPADVPKFGKYSVIPSIQATHATSDMYWAEERLGKERVRHAYPFEALRKQNGLIANGSDFPVEFVNPLFGFHSAVARQDNNNWPAGGFQMENALSKENALKAMTIWSAYANFEDKERGSIEKGKMADFVVLEEDIMTIDLSKIRSVKVNATYIGGEKVFTRK</sequence>
<dbReference type="Proteomes" id="UP001204144">
    <property type="component" value="Unassembled WGS sequence"/>
</dbReference>
<keyword evidence="3" id="KW-1185">Reference proteome</keyword>
<dbReference type="SUPFAM" id="SSF51556">
    <property type="entry name" value="Metallo-dependent hydrolases"/>
    <property type="match status" value="1"/>
</dbReference>
<dbReference type="RefSeq" id="WP_255038363.1">
    <property type="nucleotide sequence ID" value="NZ_RJUF01000175.1"/>
</dbReference>
<dbReference type="Gene3D" id="2.30.40.10">
    <property type="entry name" value="Urease, subunit C, domain 1"/>
    <property type="match status" value="1"/>
</dbReference>
<dbReference type="InterPro" id="IPR032466">
    <property type="entry name" value="Metal_Hydrolase"/>
</dbReference>
<dbReference type="EMBL" id="RJUF01000175">
    <property type="protein sequence ID" value="MCP9764671.1"/>
    <property type="molecule type" value="Genomic_DNA"/>
</dbReference>
<proteinExistence type="predicted"/>
<dbReference type="Pfam" id="PF07969">
    <property type="entry name" value="Amidohydro_3"/>
    <property type="match status" value="1"/>
</dbReference>
<evidence type="ECO:0000313" key="3">
    <source>
        <dbReference type="Proteomes" id="UP001204144"/>
    </source>
</evidence>
<evidence type="ECO:0000259" key="1">
    <source>
        <dbReference type="Pfam" id="PF07969"/>
    </source>
</evidence>
<gene>
    <name evidence="2" type="ORF">EGI31_17165</name>
</gene>
<dbReference type="AlphaFoldDB" id="A0AAE3H635"/>
<dbReference type="InterPro" id="IPR033932">
    <property type="entry name" value="YtcJ-like"/>
</dbReference>
<dbReference type="GO" id="GO:0016810">
    <property type="term" value="F:hydrolase activity, acting on carbon-nitrogen (but not peptide) bonds"/>
    <property type="evidence" value="ECO:0007669"/>
    <property type="project" value="InterPro"/>
</dbReference>
<dbReference type="InterPro" id="IPR013108">
    <property type="entry name" value="Amidohydro_3"/>
</dbReference>